<dbReference type="SUPFAM" id="SSF52922">
    <property type="entry name" value="TK C-terminal domain-like"/>
    <property type="match status" value="1"/>
</dbReference>
<dbReference type="EC" id="1.2.4.1" evidence="10"/>
<evidence type="ECO:0000313" key="13">
    <source>
        <dbReference type="Proteomes" id="UP000242875"/>
    </source>
</evidence>
<comment type="caution">
    <text evidence="12">The sequence shown here is derived from an EMBL/GenBank/DDBJ whole genome shotgun (WGS) entry which is preliminary data.</text>
</comment>
<dbReference type="InterPro" id="IPR005475">
    <property type="entry name" value="Transketolase-like_Pyr-bd"/>
</dbReference>
<keyword evidence="7 10" id="KW-0786">Thiamine pyrophosphate</keyword>
<dbReference type="Pfam" id="PF02779">
    <property type="entry name" value="Transket_pyr"/>
    <property type="match status" value="1"/>
</dbReference>
<evidence type="ECO:0000256" key="3">
    <source>
        <dbReference type="ARBA" id="ARBA00022723"/>
    </source>
</evidence>
<evidence type="ECO:0000313" key="12">
    <source>
        <dbReference type="EMBL" id="OZJ03212.1"/>
    </source>
</evidence>
<dbReference type="GO" id="GO:0006086">
    <property type="term" value="P:pyruvate decarboxylation to acetyl-CoA"/>
    <property type="evidence" value="ECO:0007669"/>
    <property type="project" value="EnsemblFungi"/>
</dbReference>
<dbReference type="Gene3D" id="3.40.50.970">
    <property type="match status" value="1"/>
</dbReference>
<comment type="function">
    <text evidence="10">The pyruvate dehydrogenase complex catalyzes the overall conversion of pyruvate to acetyl-CoA and CO2.</text>
</comment>
<dbReference type="NCBIfam" id="NF008854">
    <property type="entry name" value="PRK11892.1"/>
    <property type="match status" value="1"/>
</dbReference>
<name>A0A261XXY9_9FUNG</name>
<dbReference type="Gene3D" id="3.40.50.920">
    <property type="match status" value="1"/>
</dbReference>
<keyword evidence="9 10" id="KW-0670">Pyruvate</keyword>
<accession>A0A261XXY9</accession>
<dbReference type="Pfam" id="PF02780">
    <property type="entry name" value="Transketolase_C"/>
    <property type="match status" value="1"/>
</dbReference>
<evidence type="ECO:0000256" key="7">
    <source>
        <dbReference type="ARBA" id="ARBA00023052"/>
    </source>
</evidence>
<dbReference type="FunFam" id="3.40.50.920:FF:000001">
    <property type="entry name" value="Pyruvate dehydrogenase E1 beta subunit"/>
    <property type="match status" value="1"/>
</dbReference>
<comment type="cofactor">
    <cofactor evidence="1 10">
        <name>thiamine diphosphate</name>
        <dbReference type="ChEBI" id="CHEBI:58937"/>
    </cofactor>
</comment>
<organism evidence="12 13">
    <name type="scientific">Bifiguratus adelaidae</name>
    <dbReference type="NCBI Taxonomy" id="1938954"/>
    <lineage>
        <taxon>Eukaryota</taxon>
        <taxon>Fungi</taxon>
        <taxon>Fungi incertae sedis</taxon>
        <taxon>Mucoromycota</taxon>
        <taxon>Mucoromycotina</taxon>
        <taxon>Endogonomycetes</taxon>
        <taxon>Endogonales</taxon>
        <taxon>Endogonales incertae sedis</taxon>
        <taxon>Bifiguratus</taxon>
    </lineage>
</organism>
<dbReference type="GO" id="GO:0046872">
    <property type="term" value="F:metal ion binding"/>
    <property type="evidence" value="ECO:0007669"/>
    <property type="project" value="UniProtKB-KW"/>
</dbReference>
<evidence type="ECO:0000256" key="1">
    <source>
        <dbReference type="ARBA" id="ARBA00001964"/>
    </source>
</evidence>
<evidence type="ECO:0000256" key="5">
    <source>
        <dbReference type="ARBA" id="ARBA00022958"/>
    </source>
</evidence>
<protein>
    <recommendedName>
        <fullName evidence="10">Pyruvate dehydrogenase E1 component subunit beta</fullName>
        <ecNumber evidence="10">1.2.4.1</ecNumber>
    </recommendedName>
</protein>
<keyword evidence="13" id="KW-1185">Reference proteome</keyword>
<dbReference type="InterPro" id="IPR029061">
    <property type="entry name" value="THDP-binding"/>
</dbReference>
<dbReference type="OrthoDB" id="10266385at2759"/>
<dbReference type="EMBL" id="MVBO01000097">
    <property type="protein sequence ID" value="OZJ03212.1"/>
    <property type="molecule type" value="Genomic_DNA"/>
</dbReference>
<dbReference type="CDD" id="cd07036">
    <property type="entry name" value="TPP_PYR_E1-PDHc-beta_like"/>
    <property type="match status" value="1"/>
</dbReference>
<dbReference type="NCBIfam" id="NF006667">
    <property type="entry name" value="PRK09212.1"/>
    <property type="match status" value="1"/>
</dbReference>
<evidence type="ECO:0000256" key="8">
    <source>
        <dbReference type="ARBA" id="ARBA00023128"/>
    </source>
</evidence>
<dbReference type="GO" id="GO:0004739">
    <property type="term" value="F:pyruvate dehydrogenase (acetyl-transferring) activity"/>
    <property type="evidence" value="ECO:0007669"/>
    <property type="project" value="UniProtKB-UniRule"/>
</dbReference>
<dbReference type="PANTHER" id="PTHR11624">
    <property type="entry name" value="DEHYDROGENASE RELATED"/>
    <property type="match status" value="1"/>
</dbReference>
<dbReference type="GO" id="GO:0042645">
    <property type="term" value="C:mitochondrial nucleoid"/>
    <property type="evidence" value="ECO:0007669"/>
    <property type="project" value="EnsemblFungi"/>
</dbReference>
<dbReference type="InterPro" id="IPR009014">
    <property type="entry name" value="Transketo_C/PFOR_II"/>
</dbReference>
<keyword evidence="4" id="KW-0809">Transit peptide</keyword>
<dbReference type="SMART" id="SM00861">
    <property type="entry name" value="Transket_pyr"/>
    <property type="match status" value="1"/>
</dbReference>
<evidence type="ECO:0000256" key="2">
    <source>
        <dbReference type="ARBA" id="ARBA00004173"/>
    </source>
</evidence>
<dbReference type="InterPro" id="IPR033248">
    <property type="entry name" value="Transketolase_C"/>
</dbReference>
<dbReference type="AlphaFoldDB" id="A0A261XXY9"/>
<evidence type="ECO:0000256" key="9">
    <source>
        <dbReference type="ARBA" id="ARBA00023317"/>
    </source>
</evidence>
<evidence type="ECO:0000259" key="11">
    <source>
        <dbReference type="SMART" id="SM00861"/>
    </source>
</evidence>
<dbReference type="PANTHER" id="PTHR11624:SF96">
    <property type="entry name" value="PYRUVATE DEHYDROGENASE E1 COMPONENT SUBUNIT BETA, MITOCHONDRIAL"/>
    <property type="match status" value="1"/>
</dbReference>
<comment type="subcellular location">
    <subcellularLocation>
        <location evidence="2">Mitochondrion</location>
    </subcellularLocation>
</comment>
<evidence type="ECO:0000256" key="4">
    <source>
        <dbReference type="ARBA" id="ARBA00022946"/>
    </source>
</evidence>
<sequence length="377" mass="40399">MSLLRHTLTRIAPVANVAQQSAKRSAALAFMNVAGQQRFASNGGFEMTVREALNAAMEEEMIKDEKVFLLGEEVAQYNGAYKVSKGLLDKFGPKRVIDTPITESGFCGLAVGAALAGLKPICEFMTFNFAMQAIDQIVNSAAKTHYMSGGLVSVPIVFRGPNGAAAGVGAQHSQCYAGWYGSVPGLKVISPWNSEDCKGLLKAAIRDPNPVVFLENELMYGVSFPMSQEAQSSDYVLEIGKAKIEREGKDITIVAHSRPVGHALEAAEELAKNGISAEVINLRSIRPMDIDTIIKSVKKTNRIVTVEGGWPGFGVGSEIAAQIMESDAFDYLDAPLVRVTGADIPTPYAKNLEDLAFPTTSVIAKAVRDTLDKKIGA</sequence>
<dbReference type="SUPFAM" id="SSF52518">
    <property type="entry name" value="Thiamin diphosphate-binding fold (THDP-binding)"/>
    <property type="match status" value="1"/>
</dbReference>
<evidence type="ECO:0000256" key="10">
    <source>
        <dbReference type="RuleBase" id="RU364074"/>
    </source>
</evidence>
<feature type="domain" description="Transketolase-like pyrimidine-binding" evidence="11">
    <location>
        <begin position="47"/>
        <end position="222"/>
    </location>
</feature>
<dbReference type="GO" id="GO:0045254">
    <property type="term" value="C:pyruvate dehydrogenase complex"/>
    <property type="evidence" value="ECO:0007669"/>
    <property type="project" value="EnsemblFungi"/>
</dbReference>
<keyword evidence="5" id="KW-0630">Potassium</keyword>
<gene>
    <name evidence="12" type="ORF">BZG36_04531</name>
</gene>
<dbReference type="InterPro" id="IPR027110">
    <property type="entry name" value="PDHB_mito-type"/>
</dbReference>
<dbReference type="FunFam" id="3.40.50.970:FF:000006">
    <property type="entry name" value="Pyruvate dehydrogenase E1 component subunit beta"/>
    <property type="match status" value="1"/>
</dbReference>
<keyword evidence="6 10" id="KW-0560">Oxidoreductase</keyword>
<dbReference type="Proteomes" id="UP000242875">
    <property type="component" value="Unassembled WGS sequence"/>
</dbReference>
<evidence type="ECO:0000256" key="6">
    <source>
        <dbReference type="ARBA" id="ARBA00023002"/>
    </source>
</evidence>
<comment type="catalytic activity">
    <reaction evidence="10">
        <text>N(6)-[(R)-lipoyl]-L-lysyl-[protein] + pyruvate + H(+) = N(6)-[(R)-S(8)-acetyldihydrolipoyl]-L-lysyl-[protein] + CO2</text>
        <dbReference type="Rhea" id="RHEA:19189"/>
        <dbReference type="Rhea" id="RHEA-COMP:10474"/>
        <dbReference type="Rhea" id="RHEA-COMP:10478"/>
        <dbReference type="ChEBI" id="CHEBI:15361"/>
        <dbReference type="ChEBI" id="CHEBI:15378"/>
        <dbReference type="ChEBI" id="CHEBI:16526"/>
        <dbReference type="ChEBI" id="CHEBI:83099"/>
        <dbReference type="ChEBI" id="CHEBI:83111"/>
        <dbReference type="EC" id="1.2.4.1"/>
    </reaction>
</comment>
<keyword evidence="8" id="KW-0496">Mitochondrion</keyword>
<keyword evidence="3" id="KW-0479">Metal-binding</keyword>
<reference evidence="12 13" key="1">
    <citation type="journal article" date="2017" name="Mycologia">
        <title>Bifiguratus adelaidae, gen. et sp. nov., a new member of Mucoromycotina in endophytic and soil-dwelling habitats.</title>
        <authorList>
            <person name="Torres-Cruz T.J."/>
            <person name="Billingsley Tobias T.L."/>
            <person name="Almatruk M."/>
            <person name="Hesse C."/>
            <person name="Kuske C.R."/>
            <person name="Desiro A."/>
            <person name="Benucci G.M."/>
            <person name="Bonito G."/>
            <person name="Stajich J.E."/>
            <person name="Dunlap C."/>
            <person name="Arnold A.E."/>
            <person name="Porras-Alfaro A."/>
        </authorList>
    </citation>
    <scope>NUCLEOTIDE SEQUENCE [LARGE SCALE GENOMIC DNA]</scope>
    <source>
        <strain evidence="12 13">AZ0501</strain>
    </source>
</reference>
<proteinExistence type="predicted"/>